<evidence type="ECO:0000259" key="2">
    <source>
        <dbReference type="Pfam" id="PF24883"/>
    </source>
</evidence>
<accession>B0DXX1</accession>
<proteinExistence type="predicted"/>
<feature type="domain" description="Nephrocystin 3-like N-terminal" evidence="2">
    <location>
        <begin position="295"/>
        <end position="453"/>
    </location>
</feature>
<dbReference type="AlphaFoldDB" id="B0DXX1"/>
<evidence type="ECO:0000313" key="4">
    <source>
        <dbReference type="Proteomes" id="UP000001194"/>
    </source>
</evidence>
<organism evidence="4">
    <name type="scientific">Laccaria bicolor (strain S238N-H82 / ATCC MYA-4686)</name>
    <name type="common">Bicoloured deceiver</name>
    <name type="synonym">Laccaria laccata var. bicolor</name>
    <dbReference type="NCBI Taxonomy" id="486041"/>
    <lineage>
        <taxon>Eukaryota</taxon>
        <taxon>Fungi</taxon>
        <taxon>Dikarya</taxon>
        <taxon>Basidiomycota</taxon>
        <taxon>Agaricomycotina</taxon>
        <taxon>Agaricomycetes</taxon>
        <taxon>Agaricomycetidae</taxon>
        <taxon>Agaricales</taxon>
        <taxon>Agaricineae</taxon>
        <taxon>Hydnangiaceae</taxon>
        <taxon>Laccaria</taxon>
    </lineage>
</organism>
<dbReference type="HOGENOM" id="CLU_485767_0_0_1"/>
<reference evidence="3 4" key="1">
    <citation type="journal article" date="2008" name="Nature">
        <title>The genome of Laccaria bicolor provides insights into mycorrhizal symbiosis.</title>
        <authorList>
            <person name="Martin F."/>
            <person name="Aerts A."/>
            <person name="Ahren D."/>
            <person name="Brun A."/>
            <person name="Danchin E.G.J."/>
            <person name="Duchaussoy F."/>
            <person name="Gibon J."/>
            <person name="Kohler A."/>
            <person name="Lindquist E."/>
            <person name="Pereda V."/>
            <person name="Salamov A."/>
            <person name="Shapiro H.J."/>
            <person name="Wuyts J."/>
            <person name="Blaudez D."/>
            <person name="Buee M."/>
            <person name="Brokstein P."/>
            <person name="Canbaeck B."/>
            <person name="Cohen D."/>
            <person name="Courty P.E."/>
            <person name="Coutinho P.M."/>
            <person name="Delaruelle C."/>
            <person name="Detter J.C."/>
            <person name="Deveau A."/>
            <person name="DiFazio S."/>
            <person name="Duplessis S."/>
            <person name="Fraissinet-Tachet L."/>
            <person name="Lucic E."/>
            <person name="Frey-Klett P."/>
            <person name="Fourrey C."/>
            <person name="Feussner I."/>
            <person name="Gay G."/>
            <person name="Grimwood J."/>
            <person name="Hoegger P.J."/>
            <person name="Jain P."/>
            <person name="Kilaru S."/>
            <person name="Labbe J."/>
            <person name="Lin Y.C."/>
            <person name="Legue V."/>
            <person name="Le Tacon F."/>
            <person name="Marmeisse R."/>
            <person name="Melayah D."/>
            <person name="Montanini B."/>
            <person name="Muratet M."/>
            <person name="Nehls U."/>
            <person name="Niculita-Hirzel H."/>
            <person name="Oudot-Le Secq M.P."/>
            <person name="Peter M."/>
            <person name="Quesneville H."/>
            <person name="Rajashekar B."/>
            <person name="Reich M."/>
            <person name="Rouhier N."/>
            <person name="Schmutz J."/>
            <person name="Yin T."/>
            <person name="Chalot M."/>
            <person name="Henrissat B."/>
            <person name="Kuees U."/>
            <person name="Lucas S."/>
            <person name="Van de Peer Y."/>
            <person name="Podila G.K."/>
            <person name="Polle A."/>
            <person name="Pukkila P.J."/>
            <person name="Richardson P.M."/>
            <person name="Rouze P."/>
            <person name="Sanders I.R."/>
            <person name="Stajich J.E."/>
            <person name="Tunlid A."/>
            <person name="Tuskan G."/>
            <person name="Grigoriev I.V."/>
        </authorList>
    </citation>
    <scope>NUCLEOTIDE SEQUENCE [LARGE SCALE GENOMIC DNA]</scope>
    <source>
        <strain evidence="4">S238N-H82 / ATCC MYA-4686</strain>
    </source>
</reference>
<evidence type="ECO:0000313" key="3">
    <source>
        <dbReference type="EMBL" id="EDR00587.1"/>
    </source>
</evidence>
<dbReference type="Pfam" id="PF24883">
    <property type="entry name" value="NPHP3_N"/>
    <property type="match status" value="1"/>
</dbReference>
<dbReference type="InterPro" id="IPR027417">
    <property type="entry name" value="P-loop_NTPase"/>
</dbReference>
<keyword evidence="1" id="KW-0677">Repeat</keyword>
<gene>
    <name evidence="3" type="ORF">LACBIDRAFT_295762</name>
</gene>
<dbReference type="InParanoid" id="B0DXX1"/>
<keyword evidence="4" id="KW-1185">Reference proteome</keyword>
<dbReference type="InterPro" id="IPR056884">
    <property type="entry name" value="NPHP3-like_N"/>
</dbReference>
<evidence type="ECO:0000256" key="1">
    <source>
        <dbReference type="ARBA" id="ARBA00022737"/>
    </source>
</evidence>
<sequence length="521" mass="57453">MSSNVGTPGDDKIPIQIQSPTYILNYDFFNSQGTRVFVKKGALVSFIIKHRYSYKLRKTIIATSPQFPVLKLLECQQNQGADQSISIPLSSTSAPSKSATLQVKVWPRAFNRPQDLAEKDKTALKERMDLIKQKSLQAAENLKTQFSALAFASRGSPMEPLIDVASTLLDALTALRDHPSVSQRMDGADSAKHGDVIANVVNDASDAFTKVIRESKSADAKLLKSTEIYGKYEQDIVSGVVHAAQMKNSKKTEVRDVVANNPSLGKLQTISVFPPLLYDPPTAYHSDCIRKLTKWALTSLKTNPASTANTKPLFWMYGSASCGKTQTTAQLIETFNHMGFPATYFSFNESGHRKTSALLEHLPATLAYQISTHQSEVAQYVCDAVKSHPNICDTPLDTQMKQLVIDALHTMVKDRAGQKDTLPVKPLLIVLDDVDRCSVEEQNSLADLLHRWFVGHGDELPAPSFVRVLLLVVFENQHVPAGLTAAPDIRAYDESLITFKSYAISEVLFGQHGCIQPPGFF</sequence>
<protein>
    <submittedName>
        <fullName evidence="3">Predicted protein</fullName>
    </submittedName>
</protein>
<dbReference type="STRING" id="486041.B0DXX1"/>
<dbReference type="EMBL" id="DS547148">
    <property type="protein sequence ID" value="EDR00587.1"/>
    <property type="molecule type" value="Genomic_DNA"/>
</dbReference>
<dbReference type="GeneID" id="6084420"/>
<dbReference type="Gene3D" id="3.40.50.300">
    <property type="entry name" value="P-loop containing nucleotide triphosphate hydrolases"/>
    <property type="match status" value="1"/>
</dbReference>
<dbReference type="SUPFAM" id="SSF52540">
    <property type="entry name" value="P-loop containing nucleoside triphosphate hydrolases"/>
    <property type="match status" value="1"/>
</dbReference>
<dbReference type="KEGG" id="lbc:LACBIDRAFT_295762"/>
<dbReference type="Proteomes" id="UP000001194">
    <property type="component" value="Unassembled WGS sequence"/>
</dbReference>
<dbReference type="OrthoDB" id="5967843at2759"/>
<name>B0DXX1_LACBS</name>
<dbReference type="RefSeq" id="XP_001888814.1">
    <property type="nucleotide sequence ID" value="XM_001888779.1"/>
</dbReference>